<organism evidence="8 9">
    <name type="scientific">Patulibacter medicamentivorans</name>
    <dbReference type="NCBI Taxonomy" id="1097667"/>
    <lineage>
        <taxon>Bacteria</taxon>
        <taxon>Bacillati</taxon>
        <taxon>Actinomycetota</taxon>
        <taxon>Thermoleophilia</taxon>
        <taxon>Solirubrobacterales</taxon>
        <taxon>Patulibacteraceae</taxon>
        <taxon>Patulibacter</taxon>
    </lineage>
</organism>
<evidence type="ECO:0000259" key="7">
    <source>
        <dbReference type="PROSITE" id="PS51755"/>
    </source>
</evidence>
<dbReference type="GO" id="GO:0032993">
    <property type="term" value="C:protein-DNA complex"/>
    <property type="evidence" value="ECO:0007669"/>
    <property type="project" value="TreeGrafter"/>
</dbReference>
<evidence type="ECO:0000256" key="5">
    <source>
        <dbReference type="PROSITE-ProRule" id="PRU01091"/>
    </source>
</evidence>
<comment type="caution">
    <text evidence="8">The sequence shown here is derived from an EMBL/GenBank/DDBJ whole genome shotgun (WGS) entry which is preliminary data.</text>
</comment>
<evidence type="ECO:0000256" key="4">
    <source>
        <dbReference type="PROSITE-ProRule" id="PRU00169"/>
    </source>
</evidence>
<dbReference type="PANTHER" id="PTHR48111">
    <property type="entry name" value="REGULATOR OF RPOS"/>
    <property type="match status" value="1"/>
</dbReference>
<dbReference type="RefSeq" id="WP_007570680.1">
    <property type="nucleotide sequence ID" value="NZ_AGUD01000019.1"/>
</dbReference>
<dbReference type="Pfam" id="PF00486">
    <property type="entry name" value="Trans_reg_C"/>
    <property type="match status" value="1"/>
</dbReference>
<dbReference type="PROSITE" id="PS51755">
    <property type="entry name" value="OMPR_PHOB"/>
    <property type="match status" value="1"/>
</dbReference>
<evidence type="ECO:0000313" key="8">
    <source>
        <dbReference type="EMBL" id="EHN12565.1"/>
    </source>
</evidence>
<feature type="modified residue" description="4-aspartylphosphate" evidence="4">
    <location>
        <position position="52"/>
    </location>
</feature>
<keyword evidence="3 5" id="KW-0238">DNA-binding</keyword>
<sequence>MQRLLVVEDDESIGEPLVRALRREQFDVAYVASGEDAIEHLEREPVDLVVLDIGLPGIDGIEVCRRVRELHPGTGVLLLTARSSELDEVLGLDAGADDYVTKPFSLAVLVARVRALLRREPAAGAGSSPVEVADLRVDPGSRRAWRGDRELALSPKEFDLLLFLAARAGDAVRREELMSGVWDENWWGSTKTLDVHVGWLRQKLGDPPLITTVRGYGFRLEQP</sequence>
<dbReference type="Gene3D" id="1.10.10.10">
    <property type="entry name" value="Winged helix-like DNA-binding domain superfamily/Winged helix DNA-binding domain"/>
    <property type="match status" value="1"/>
</dbReference>
<dbReference type="SMART" id="SM00448">
    <property type="entry name" value="REC"/>
    <property type="match status" value="1"/>
</dbReference>
<dbReference type="CDD" id="cd17574">
    <property type="entry name" value="REC_OmpR"/>
    <property type="match status" value="1"/>
</dbReference>
<dbReference type="GO" id="GO:0000156">
    <property type="term" value="F:phosphorelay response regulator activity"/>
    <property type="evidence" value="ECO:0007669"/>
    <property type="project" value="TreeGrafter"/>
</dbReference>
<dbReference type="InterPro" id="IPR036388">
    <property type="entry name" value="WH-like_DNA-bd_sf"/>
</dbReference>
<dbReference type="InterPro" id="IPR001789">
    <property type="entry name" value="Sig_transdc_resp-reg_receiver"/>
</dbReference>
<dbReference type="CDD" id="cd00383">
    <property type="entry name" value="trans_reg_C"/>
    <property type="match status" value="1"/>
</dbReference>
<evidence type="ECO:0000313" key="9">
    <source>
        <dbReference type="Proteomes" id="UP000005143"/>
    </source>
</evidence>
<dbReference type="InterPro" id="IPR016032">
    <property type="entry name" value="Sig_transdc_resp-reg_C-effctor"/>
</dbReference>
<dbReference type="PROSITE" id="PS50110">
    <property type="entry name" value="RESPONSE_REGULATORY"/>
    <property type="match status" value="1"/>
</dbReference>
<proteinExistence type="predicted"/>
<evidence type="ECO:0000256" key="2">
    <source>
        <dbReference type="ARBA" id="ARBA00023012"/>
    </source>
</evidence>
<dbReference type="Gene3D" id="3.40.50.2300">
    <property type="match status" value="1"/>
</dbReference>
<evidence type="ECO:0000256" key="3">
    <source>
        <dbReference type="ARBA" id="ARBA00023125"/>
    </source>
</evidence>
<dbReference type="GO" id="GO:0005829">
    <property type="term" value="C:cytosol"/>
    <property type="evidence" value="ECO:0007669"/>
    <property type="project" value="TreeGrafter"/>
</dbReference>
<dbReference type="OrthoDB" id="9812490at2"/>
<dbReference type="Proteomes" id="UP000005143">
    <property type="component" value="Unassembled WGS sequence"/>
</dbReference>
<keyword evidence="9" id="KW-1185">Reference proteome</keyword>
<dbReference type="GO" id="GO:0006355">
    <property type="term" value="P:regulation of DNA-templated transcription"/>
    <property type="evidence" value="ECO:0007669"/>
    <property type="project" value="InterPro"/>
</dbReference>
<gene>
    <name evidence="8" type="ORF">PAI11_05880</name>
</gene>
<dbReference type="AlphaFoldDB" id="H0E1C6"/>
<dbReference type="SUPFAM" id="SSF46894">
    <property type="entry name" value="C-terminal effector domain of the bipartite response regulators"/>
    <property type="match status" value="1"/>
</dbReference>
<dbReference type="SUPFAM" id="SSF52172">
    <property type="entry name" value="CheY-like"/>
    <property type="match status" value="1"/>
</dbReference>
<feature type="domain" description="OmpR/PhoB-type" evidence="7">
    <location>
        <begin position="127"/>
        <end position="222"/>
    </location>
</feature>
<reference evidence="8 9" key="1">
    <citation type="journal article" date="2013" name="Biodegradation">
        <title>Quantitative proteomic analysis of ibuprofen-degrading Patulibacter sp. strain I11.</title>
        <authorList>
            <person name="Almeida B."/>
            <person name="Kjeldal H."/>
            <person name="Lolas I."/>
            <person name="Knudsen A.D."/>
            <person name="Carvalho G."/>
            <person name="Nielsen K.L."/>
            <person name="Barreto Crespo M.T."/>
            <person name="Stensballe A."/>
            <person name="Nielsen J.L."/>
        </authorList>
    </citation>
    <scope>NUCLEOTIDE SEQUENCE [LARGE SCALE GENOMIC DNA]</scope>
    <source>
        <strain evidence="8 9">I11</strain>
    </source>
</reference>
<dbReference type="InterPro" id="IPR001867">
    <property type="entry name" value="OmpR/PhoB-type_DNA-bd"/>
</dbReference>
<keyword evidence="1 4" id="KW-0597">Phosphoprotein</keyword>
<dbReference type="Gene3D" id="6.10.250.690">
    <property type="match status" value="1"/>
</dbReference>
<evidence type="ECO:0000256" key="1">
    <source>
        <dbReference type="ARBA" id="ARBA00022553"/>
    </source>
</evidence>
<feature type="domain" description="Response regulatory" evidence="6">
    <location>
        <begin position="3"/>
        <end position="117"/>
    </location>
</feature>
<name>H0E1C6_9ACTN</name>
<dbReference type="GO" id="GO:0000976">
    <property type="term" value="F:transcription cis-regulatory region binding"/>
    <property type="evidence" value="ECO:0007669"/>
    <property type="project" value="TreeGrafter"/>
</dbReference>
<dbReference type="InterPro" id="IPR011006">
    <property type="entry name" value="CheY-like_superfamily"/>
</dbReference>
<keyword evidence="2" id="KW-0902">Two-component regulatory system</keyword>
<dbReference type="EMBL" id="AGUD01000019">
    <property type="protein sequence ID" value="EHN12565.1"/>
    <property type="molecule type" value="Genomic_DNA"/>
</dbReference>
<dbReference type="Pfam" id="PF00072">
    <property type="entry name" value="Response_reg"/>
    <property type="match status" value="1"/>
</dbReference>
<feature type="DNA-binding region" description="OmpR/PhoB-type" evidence="5">
    <location>
        <begin position="127"/>
        <end position="222"/>
    </location>
</feature>
<dbReference type="PANTHER" id="PTHR48111:SF40">
    <property type="entry name" value="PHOSPHATE REGULON TRANSCRIPTIONAL REGULATORY PROTEIN PHOB"/>
    <property type="match status" value="1"/>
</dbReference>
<accession>H0E1C6</accession>
<dbReference type="PATRIC" id="fig|1097667.3.peg.585"/>
<dbReference type="SMART" id="SM00862">
    <property type="entry name" value="Trans_reg_C"/>
    <property type="match status" value="1"/>
</dbReference>
<dbReference type="InterPro" id="IPR039420">
    <property type="entry name" value="WalR-like"/>
</dbReference>
<evidence type="ECO:0000259" key="6">
    <source>
        <dbReference type="PROSITE" id="PS50110"/>
    </source>
</evidence>
<protein>
    <submittedName>
        <fullName evidence="8">Putative two-component system response regulator</fullName>
    </submittedName>
</protein>